<reference evidence="1 2" key="1">
    <citation type="submission" date="2017-07" db="EMBL/GenBank/DDBJ databases">
        <title>The genome sequence of Paludifilum halophilum highlights mechanisms for microbial adaptation to high salt environemnts.</title>
        <authorList>
            <person name="Belbahri L."/>
        </authorList>
    </citation>
    <scope>NUCLEOTIDE SEQUENCE [LARGE SCALE GENOMIC DNA]</scope>
    <source>
        <strain evidence="1 2">DSM 102817</strain>
    </source>
</reference>
<proteinExistence type="predicted"/>
<evidence type="ECO:0000313" key="1">
    <source>
        <dbReference type="EMBL" id="OYD07478.1"/>
    </source>
</evidence>
<dbReference type="OrthoDB" id="2361695at2"/>
<comment type="caution">
    <text evidence="1">The sequence shown here is derived from an EMBL/GenBank/DDBJ whole genome shotgun (WGS) entry which is preliminary data.</text>
</comment>
<dbReference type="InterPro" id="IPR009507">
    <property type="entry name" value="UPF0435"/>
</dbReference>
<organism evidence="1 2">
    <name type="scientific">Paludifilum halophilum</name>
    <dbReference type="NCBI Taxonomy" id="1642702"/>
    <lineage>
        <taxon>Bacteria</taxon>
        <taxon>Bacillati</taxon>
        <taxon>Bacillota</taxon>
        <taxon>Bacilli</taxon>
        <taxon>Bacillales</taxon>
        <taxon>Thermoactinomycetaceae</taxon>
        <taxon>Paludifilum</taxon>
    </lineage>
</organism>
<dbReference type="EMBL" id="NOWF01000006">
    <property type="protein sequence ID" value="OYD07478.1"/>
    <property type="molecule type" value="Genomic_DNA"/>
</dbReference>
<dbReference type="AlphaFoldDB" id="A0A235B592"/>
<protein>
    <submittedName>
        <fullName evidence="1">Uncharacterized protein</fullName>
    </submittedName>
</protein>
<sequence length="118" mass="13740">METPLSLPRLLSALNRSPSTGYDFPSVSFTIKISCPLQRSDFMHLEKPSRENLDFMINELKAHLKLVNTSIIKPEDYHLDDYEEVHDLYKMVEKKEGRLTMMELEGILKELGQLRQTD</sequence>
<evidence type="ECO:0000313" key="2">
    <source>
        <dbReference type="Proteomes" id="UP000215459"/>
    </source>
</evidence>
<keyword evidence="2" id="KW-1185">Reference proteome</keyword>
<name>A0A235B592_9BACL</name>
<dbReference type="Pfam" id="PF06569">
    <property type="entry name" value="DUF1128"/>
    <property type="match status" value="1"/>
</dbReference>
<dbReference type="Proteomes" id="UP000215459">
    <property type="component" value="Unassembled WGS sequence"/>
</dbReference>
<gene>
    <name evidence="1" type="ORF">CHM34_11295</name>
</gene>
<accession>A0A235B592</accession>